<reference evidence="2 3" key="1">
    <citation type="submission" date="2018-03" db="EMBL/GenBank/DDBJ databases">
        <title>The draft genome of Sphingosinicella sp. GL-C-18.</title>
        <authorList>
            <person name="Liu L."/>
            <person name="Li L."/>
            <person name="Liang L."/>
            <person name="Zhang X."/>
            <person name="Wang T."/>
        </authorList>
    </citation>
    <scope>NUCLEOTIDE SEQUENCE [LARGE SCALE GENOMIC DNA]</scope>
    <source>
        <strain evidence="2 3">GL-C-18</strain>
    </source>
</reference>
<feature type="region of interest" description="Disordered" evidence="1">
    <location>
        <begin position="523"/>
        <end position="578"/>
    </location>
</feature>
<comment type="caution">
    <text evidence="2">The sequence shown here is derived from an EMBL/GenBank/DDBJ whole genome shotgun (WGS) entry which is preliminary data.</text>
</comment>
<keyword evidence="3" id="KW-1185">Reference proteome</keyword>
<feature type="region of interest" description="Disordered" evidence="1">
    <location>
        <begin position="232"/>
        <end position="251"/>
    </location>
</feature>
<accession>A0A2P7QZF3</accession>
<organism evidence="2 3">
    <name type="scientific">Allosphingosinicella deserti</name>
    <dbReference type="NCBI Taxonomy" id="2116704"/>
    <lineage>
        <taxon>Bacteria</taxon>
        <taxon>Pseudomonadati</taxon>
        <taxon>Pseudomonadota</taxon>
        <taxon>Alphaproteobacteria</taxon>
        <taxon>Sphingomonadales</taxon>
        <taxon>Sphingomonadaceae</taxon>
        <taxon>Allosphingosinicella</taxon>
    </lineage>
</organism>
<evidence type="ECO:0000256" key="1">
    <source>
        <dbReference type="SAM" id="MobiDB-lite"/>
    </source>
</evidence>
<dbReference type="OrthoDB" id="266253at2"/>
<dbReference type="AlphaFoldDB" id="A0A2P7QZF3"/>
<dbReference type="RefSeq" id="WP_106511369.1">
    <property type="nucleotide sequence ID" value="NZ_PXYI01000001.1"/>
</dbReference>
<gene>
    <name evidence="2" type="ORF">C7I55_03000</name>
</gene>
<protein>
    <submittedName>
        <fullName evidence="2">Putative baseplate assembly protein</fullName>
    </submittedName>
</protein>
<proteinExistence type="predicted"/>
<sequence length="968" mass="104282">MSCTCGCCDGLHAVTPLPIDNRPGLNALNTRIGTHSSFLETMLARLSSSDYPELAALRTRDLGDPAIAMLDAWATIADVLCFYQERIANEGYLRTATERRSLVELARLIGYVPRPGVAASVYLAFGLEKDAAPVVIPKGTKANSIPNPGETMQAFETSEDLPARFEWNAIHPRLTQPQMLRMIVQDGLFLKGTATRLKPGDMLLIGETGAVLWPIRIATVKPDEVAQRTHVTLASPKQSSSEPPVADTGNAPVLDAASLDALRRPQSRAPRGSAQLARSVASSFSSRADTLPKLLADSDPALARSLYSALRNAGPSVPPTLEVYAMRIEARPFGHNAPLKLTKVGSESEPPTFAEWVLNSSDNTVHHSFQIALDSDYDIAPGTRVIIERADLSTVSPPSSATIRRQSLAAFGLSGKSLVISWGDEHPQWLNYNDDFSMVRGSRVYLGSEKLELTDAPITDDVFGDVIELDDLYEGLDSGRWLIVEGERTDIPDGKGNPIPGIRATELVMLSGVEQTVRTVAVHNNDDNDNDNDNGSDDNDDDDDEDSDSTPGKEFAAFSTVPNGSNGGDPPETEPQAGDTYHSVVRIAASTATGIAGLAYRYKRDTVTIYANVAHATHGETRAEVMGSGNAAQPLQSFLLRQPPLTHVSARTPSGIASTLEVRVNDVLWREVSTLAAVDATERKFTTKTGNDDKPVVIFGNGRQGMRLPTGRENVKARYRSGIGAPGNVAARQISLLASRPLGVKDVINPIRASGGADRESIEAIRRNAPVAIMALDRLLSTSDYADFARAFGGIGKASAWRTGNRITVVVAGVDDAPIDESADLFANLKDALHRFGDPMIPLTLAVRERRSIVTQAGVRIDPDYLWEAVEPKIRAAMLSAFAFDAQELGAPVFLSHAFRAIQRVRGVVSVDIDVFDAITGEQILGDGGVKLADTLNQARPRISVERHQIAYLSPAVPETLILQELPS</sequence>
<dbReference type="NCBIfam" id="TIGR02243">
    <property type="entry name" value="putative baseplate assembly protein"/>
    <property type="match status" value="1"/>
</dbReference>
<feature type="compositionally biased region" description="Polar residues" evidence="1">
    <location>
        <begin position="232"/>
        <end position="242"/>
    </location>
</feature>
<dbReference type="InterPro" id="IPR011749">
    <property type="entry name" value="CHP02243"/>
</dbReference>
<evidence type="ECO:0000313" key="3">
    <source>
        <dbReference type="Proteomes" id="UP000241167"/>
    </source>
</evidence>
<evidence type="ECO:0000313" key="2">
    <source>
        <dbReference type="EMBL" id="PSJ43350.1"/>
    </source>
</evidence>
<dbReference type="EMBL" id="PXYI01000001">
    <property type="protein sequence ID" value="PSJ43350.1"/>
    <property type="molecule type" value="Genomic_DNA"/>
</dbReference>
<feature type="compositionally biased region" description="Acidic residues" evidence="1">
    <location>
        <begin position="527"/>
        <end position="548"/>
    </location>
</feature>
<name>A0A2P7QZF3_9SPHN</name>
<dbReference type="Proteomes" id="UP000241167">
    <property type="component" value="Unassembled WGS sequence"/>
</dbReference>